<evidence type="ECO:0000313" key="5">
    <source>
        <dbReference type="Proteomes" id="UP000199437"/>
    </source>
</evidence>
<dbReference type="RefSeq" id="WP_090257369.1">
    <property type="nucleotide sequence ID" value="NZ_FOIR01000001.1"/>
</dbReference>
<keyword evidence="2" id="KW-0325">Glycoprotein</keyword>
<dbReference type="EMBL" id="FOIR01000001">
    <property type="protein sequence ID" value="SEV96822.1"/>
    <property type="molecule type" value="Genomic_DNA"/>
</dbReference>
<dbReference type="Pfam" id="PF00685">
    <property type="entry name" value="Sulfotransfer_1"/>
    <property type="match status" value="1"/>
</dbReference>
<feature type="domain" description="Sulfotransferase" evidence="3">
    <location>
        <begin position="10"/>
        <end position="213"/>
    </location>
</feature>
<accession>A0A1I0N6Z2</accession>
<dbReference type="Proteomes" id="UP000199437">
    <property type="component" value="Unassembled WGS sequence"/>
</dbReference>
<name>A0A1I0N6Z2_9BACT</name>
<evidence type="ECO:0000256" key="1">
    <source>
        <dbReference type="ARBA" id="ARBA00022679"/>
    </source>
</evidence>
<keyword evidence="5" id="KW-1185">Reference proteome</keyword>
<dbReference type="OrthoDB" id="981508at2"/>
<dbReference type="AlphaFoldDB" id="A0A1I0N6Z2"/>
<evidence type="ECO:0000259" key="3">
    <source>
        <dbReference type="Pfam" id="PF00685"/>
    </source>
</evidence>
<gene>
    <name evidence="4" type="ORF">SAMN05216290_0970</name>
</gene>
<dbReference type="GO" id="GO:0008146">
    <property type="term" value="F:sulfotransferase activity"/>
    <property type="evidence" value="ECO:0007669"/>
    <property type="project" value="InterPro"/>
</dbReference>
<dbReference type="Gene3D" id="3.40.50.300">
    <property type="entry name" value="P-loop containing nucleotide triphosphate hydrolases"/>
    <property type="match status" value="1"/>
</dbReference>
<dbReference type="InterPro" id="IPR027417">
    <property type="entry name" value="P-loop_NTPase"/>
</dbReference>
<dbReference type="STRING" id="1267423.SAMN05216290_0970"/>
<dbReference type="PANTHER" id="PTHR10605">
    <property type="entry name" value="HEPARAN SULFATE SULFOTRANSFERASE"/>
    <property type="match status" value="1"/>
</dbReference>
<dbReference type="InterPro" id="IPR000863">
    <property type="entry name" value="Sulfotransferase_dom"/>
</dbReference>
<protein>
    <submittedName>
        <fullName evidence="4">Sulfotransferase domain-containing protein</fullName>
    </submittedName>
</protein>
<evidence type="ECO:0000313" key="4">
    <source>
        <dbReference type="EMBL" id="SEV96822.1"/>
    </source>
</evidence>
<proteinExistence type="predicted"/>
<keyword evidence="1 4" id="KW-0808">Transferase</keyword>
<dbReference type="SUPFAM" id="SSF52540">
    <property type="entry name" value="P-loop containing nucleoside triphosphate hydrolases"/>
    <property type="match status" value="1"/>
</dbReference>
<evidence type="ECO:0000256" key="2">
    <source>
        <dbReference type="ARBA" id="ARBA00023180"/>
    </source>
</evidence>
<dbReference type="InterPro" id="IPR037359">
    <property type="entry name" value="NST/OST"/>
</dbReference>
<dbReference type="PANTHER" id="PTHR10605:SF56">
    <property type="entry name" value="BIFUNCTIONAL HEPARAN SULFATE N-DEACETYLASE_N-SULFOTRANSFERASE"/>
    <property type="match status" value="1"/>
</dbReference>
<sequence length="305" mass="34846">MIGTEQLILPDIFLAGTPKSGTTFLFDLLAQHAGINASNPKEPFYYVDDACPYNQKSSLTAKNAYIDFYEVDGSQLLLDGTSQTIYQNDILKIVESASVKPKAIVVLRDPAKRILSSYGYTKHNIGAVKPTMQFEDYVGYLINEDYHSIRKHCRDEKAFYSLSNELDFSNYAKYLKRWKDSISEENLKVILFEDLMSNTQHVLKEVLGFLGLNSIGFEPESESKNETVAVKNGQLHYILYKLFGAVGYRLPFKAQVKKVYAKLQFGEKENSDNEAALELLRIHFKPMKAELGESFNLDLDRWWKD</sequence>
<dbReference type="GeneID" id="99985708"/>
<reference evidence="5" key="1">
    <citation type="submission" date="2016-10" db="EMBL/GenBank/DDBJ databases">
        <authorList>
            <person name="Varghese N."/>
            <person name="Submissions S."/>
        </authorList>
    </citation>
    <scope>NUCLEOTIDE SEQUENCE [LARGE SCALE GENOMIC DNA]</scope>
    <source>
        <strain evidence="5">CGMCC 1.12402</strain>
    </source>
</reference>
<organism evidence="4 5">
    <name type="scientific">Roseivirga pacifica</name>
    <dbReference type="NCBI Taxonomy" id="1267423"/>
    <lineage>
        <taxon>Bacteria</taxon>
        <taxon>Pseudomonadati</taxon>
        <taxon>Bacteroidota</taxon>
        <taxon>Cytophagia</taxon>
        <taxon>Cytophagales</taxon>
        <taxon>Roseivirgaceae</taxon>
        <taxon>Roseivirga</taxon>
    </lineage>
</organism>